<evidence type="ECO:0000259" key="7">
    <source>
        <dbReference type="Pfam" id="PF01386"/>
    </source>
</evidence>
<dbReference type="GO" id="GO:0003735">
    <property type="term" value="F:structural constituent of ribosome"/>
    <property type="evidence" value="ECO:0007669"/>
    <property type="project" value="InterPro"/>
</dbReference>
<organism evidence="8 9">
    <name type="scientific">Pseudochrobactrum asaccharolyticum</name>
    <dbReference type="NCBI Taxonomy" id="354351"/>
    <lineage>
        <taxon>Bacteria</taxon>
        <taxon>Pseudomonadati</taxon>
        <taxon>Pseudomonadota</taxon>
        <taxon>Alphaproteobacteria</taxon>
        <taxon>Hyphomicrobiales</taxon>
        <taxon>Brucellaceae</taxon>
        <taxon>Pseudochrobactrum</taxon>
    </lineage>
</organism>
<keyword evidence="2" id="KW-0694">RNA-binding</keyword>
<dbReference type="EMBL" id="QNRH01000004">
    <property type="protein sequence ID" value="RBO94791.1"/>
    <property type="molecule type" value="Genomic_DNA"/>
</dbReference>
<dbReference type="PANTHER" id="PTHR33284:SF1">
    <property type="entry name" value="RIBOSOMAL PROTEIN L25_GLN-TRNA SYNTHETASE, ANTI-CODON-BINDING DOMAIN-CONTAINING PROTEIN"/>
    <property type="match status" value="1"/>
</dbReference>
<feature type="region of interest" description="Disordered" evidence="6">
    <location>
        <begin position="1"/>
        <end position="23"/>
    </location>
</feature>
<gene>
    <name evidence="8" type="ORF">DFR47_104150</name>
</gene>
<dbReference type="InterPro" id="IPR011035">
    <property type="entry name" value="Ribosomal_bL25/Gln-tRNA_synth"/>
</dbReference>
<dbReference type="PANTHER" id="PTHR33284">
    <property type="entry name" value="RIBOSOMAL PROTEIN L25/GLN-TRNA SYNTHETASE, ANTI-CODON-BINDING DOMAIN-CONTAINING PROTEIN"/>
    <property type="match status" value="1"/>
</dbReference>
<dbReference type="AlphaFoldDB" id="A0A366DXF2"/>
<proteinExistence type="predicted"/>
<dbReference type="GO" id="GO:0008097">
    <property type="term" value="F:5S rRNA binding"/>
    <property type="evidence" value="ECO:0007669"/>
    <property type="project" value="TreeGrafter"/>
</dbReference>
<evidence type="ECO:0000313" key="9">
    <source>
        <dbReference type="Proteomes" id="UP000252893"/>
    </source>
</evidence>
<dbReference type="Gene3D" id="2.40.240.10">
    <property type="entry name" value="Ribosomal Protein L25, Chain P"/>
    <property type="match status" value="1"/>
</dbReference>
<name>A0A366DXF2_9HYPH</name>
<keyword evidence="1" id="KW-0699">rRNA-binding</keyword>
<accession>A0A366DXF2</accession>
<dbReference type="InterPro" id="IPR020056">
    <property type="entry name" value="Rbsml_bL25/Gln-tRNA_synth_N"/>
</dbReference>
<comment type="caution">
    <text evidence="8">The sequence shown here is derived from an EMBL/GenBank/DDBJ whole genome shotgun (WGS) entry which is preliminary data.</text>
</comment>
<dbReference type="NCBIfam" id="NF004612">
    <property type="entry name" value="PRK05943.1"/>
    <property type="match status" value="1"/>
</dbReference>
<evidence type="ECO:0000313" key="8">
    <source>
        <dbReference type="EMBL" id="RBO94791.1"/>
    </source>
</evidence>
<feature type="domain" description="Large ribosomal subunit protein bL25 L25" evidence="7">
    <location>
        <begin position="7"/>
        <end position="94"/>
    </location>
</feature>
<keyword evidence="9" id="KW-1185">Reference proteome</keyword>
<evidence type="ECO:0000256" key="3">
    <source>
        <dbReference type="ARBA" id="ARBA00022980"/>
    </source>
</evidence>
<dbReference type="GO" id="GO:0006412">
    <property type="term" value="P:translation"/>
    <property type="evidence" value="ECO:0007669"/>
    <property type="project" value="InterPro"/>
</dbReference>
<dbReference type="InterPro" id="IPR029751">
    <property type="entry name" value="Ribosomal_L25_dom"/>
</dbReference>
<evidence type="ECO:0000256" key="5">
    <source>
        <dbReference type="ARBA" id="ARBA00035479"/>
    </source>
</evidence>
<evidence type="ECO:0000256" key="4">
    <source>
        <dbReference type="ARBA" id="ARBA00023274"/>
    </source>
</evidence>
<dbReference type="Pfam" id="PF01386">
    <property type="entry name" value="Ribosomal_L25p"/>
    <property type="match status" value="1"/>
</dbReference>
<keyword evidence="3 8" id="KW-0689">Ribosomal protein</keyword>
<dbReference type="CDD" id="cd00495">
    <property type="entry name" value="Ribosomal_L25_TL5_CTC"/>
    <property type="match status" value="1"/>
</dbReference>
<dbReference type="SUPFAM" id="SSF50715">
    <property type="entry name" value="Ribosomal protein L25-like"/>
    <property type="match status" value="1"/>
</dbReference>
<dbReference type="OrthoDB" id="9806411at2"/>
<sequence length="98" mass="10950">MSEVKTLKAVKRERAGKGSSRALRNDGQIPAVIYGDKQPALSVAIDYKTVYYLIYGGGFKSTVFNIEVDGQIIKAQPKDYQMDRVKDTPLHVDFIRVA</sequence>
<dbReference type="Proteomes" id="UP000252893">
    <property type="component" value="Unassembled WGS sequence"/>
</dbReference>
<evidence type="ECO:0000256" key="2">
    <source>
        <dbReference type="ARBA" id="ARBA00022884"/>
    </source>
</evidence>
<dbReference type="InterPro" id="IPR020930">
    <property type="entry name" value="Ribosomal_uL5_bac-type"/>
</dbReference>
<protein>
    <recommendedName>
        <fullName evidence="5">50S ribosomal protein L25</fullName>
    </recommendedName>
</protein>
<reference evidence="8 9" key="1">
    <citation type="submission" date="2018-06" db="EMBL/GenBank/DDBJ databases">
        <title>Genomic Encyclopedia of Type Strains, Phase IV (KMG-IV): sequencing the most valuable type-strain genomes for metagenomic binning, comparative biology and taxonomic classification.</title>
        <authorList>
            <person name="Goeker M."/>
        </authorList>
    </citation>
    <scope>NUCLEOTIDE SEQUENCE [LARGE SCALE GENOMIC DNA]</scope>
    <source>
        <strain evidence="8 9">DSM 25619</strain>
    </source>
</reference>
<keyword evidence="4" id="KW-0687">Ribonucleoprotein</keyword>
<evidence type="ECO:0000256" key="6">
    <source>
        <dbReference type="SAM" id="MobiDB-lite"/>
    </source>
</evidence>
<evidence type="ECO:0000256" key="1">
    <source>
        <dbReference type="ARBA" id="ARBA00022730"/>
    </source>
</evidence>
<dbReference type="GO" id="GO:0022625">
    <property type="term" value="C:cytosolic large ribosomal subunit"/>
    <property type="evidence" value="ECO:0007669"/>
    <property type="project" value="TreeGrafter"/>
</dbReference>